<dbReference type="EMBL" id="KZ303486">
    <property type="protein sequence ID" value="PIA19783.1"/>
    <property type="molecule type" value="Genomic_DNA"/>
</dbReference>
<evidence type="ECO:0000313" key="3">
    <source>
        <dbReference type="Proteomes" id="UP000242474"/>
    </source>
</evidence>
<evidence type="ECO:0008006" key="4">
    <source>
        <dbReference type="Google" id="ProtNLM"/>
    </source>
</evidence>
<organism evidence="2 3">
    <name type="scientific">Coemansia reversa (strain ATCC 12441 / NRRL 1564)</name>
    <dbReference type="NCBI Taxonomy" id="763665"/>
    <lineage>
        <taxon>Eukaryota</taxon>
        <taxon>Fungi</taxon>
        <taxon>Fungi incertae sedis</taxon>
        <taxon>Zoopagomycota</taxon>
        <taxon>Kickxellomycotina</taxon>
        <taxon>Kickxellomycetes</taxon>
        <taxon>Kickxellales</taxon>
        <taxon>Kickxellaceae</taxon>
        <taxon>Coemansia</taxon>
    </lineage>
</organism>
<dbReference type="SUPFAM" id="SSF51120">
    <property type="entry name" value="beta-Roll"/>
    <property type="match status" value="1"/>
</dbReference>
<dbReference type="AlphaFoldDB" id="A0A2G5BLA1"/>
<gene>
    <name evidence="2" type="ORF">COEREDRAFT_84391</name>
</gene>
<feature type="region of interest" description="Disordered" evidence="1">
    <location>
        <begin position="186"/>
        <end position="245"/>
    </location>
</feature>
<accession>A0A2G5BLA1</accession>
<dbReference type="Proteomes" id="UP000242474">
    <property type="component" value="Unassembled WGS sequence"/>
</dbReference>
<protein>
    <recommendedName>
        <fullName evidence="4">Carbohydrate-binding module family 19 domain-containing protein</fullName>
    </recommendedName>
</protein>
<dbReference type="InterPro" id="IPR011049">
    <property type="entry name" value="Serralysin-like_metalloprot_C"/>
</dbReference>
<dbReference type="Gene3D" id="2.150.10.10">
    <property type="entry name" value="Serralysin-like metalloprotease, C-terminal"/>
    <property type="match status" value="1"/>
</dbReference>
<proteinExistence type="predicted"/>
<reference evidence="2 3" key="1">
    <citation type="journal article" date="2015" name="Genome Biol. Evol.">
        <title>Phylogenomic analyses indicate that early fungi evolved digesting cell walls of algal ancestors of land plants.</title>
        <authorList>
            <person name="Chang Y."/>
            <person name="Wang S."/>
            <person name="Sekimoto S."/>
            <person name="Aerts A.L."/>
            <person name="Choi C."/>
            <person name="Clum A."/>
            <person name="LaButti K.M."/>
            <person name="Lindquist E.A."/>
            <person name="Yee Ngan C."/>
            <person name="Ohm R.A."/>
            <person name="Salamov A.A."/>
            <person name="Grigoriev I.V."/>
            <person name="Spatafora J.W."/>
            <person name="Berbee M.L."/>
        </authorList>
    </citation>
    <scope>NUCLEOTIDE SEQUENCE [LARGE SCALE GENOMIC DNA]</scope>
    <source>
        <strain evidence="2 3">NRRL 1564</strain>
    </source>
</reference>
<dbReference type="OrthoDB" id="5540160at2759"/>
<keyword evidence="3" id="KW-1185">Reference proteome</keyword>
<feature type="compositionally biased region" description="Acidic residues" evidence="1">
    <location>
        <begin position="186"/>
        <end position="225"/>
    </location>
</feature>
<evidence type="ECO:0000313" key="2">
    <source>
        <dbReference type="EMBL" id="PIA19783.1"/>
    </source>
</evidence>
<evidence type="ECO:0000256" key="1">
    <source>
        <dbReference type="SAM" id="MobiDB-lite"/>
    </source>
</evidence>
<name>A0A2G5BLA1_COERN</name>
<sequence>MPNHGYTNTPPLSSIVLSHLPFSLTLPLKAAADNAAHTIAFSESAATHLQTSPTEYAALDDNIHIVRDIAGNRNINGPNSYLWHKRFVSSIYNSESLEVASDMSDFESTSDVLKAESASGDLEVGSVSNVLEAESASDALETESDNDVLEAESDNDMLEAESVSDELEVESTSDVLEAETDSDVLEVESVSDELEVESTSDVLEAESDSDVLEVESVSDELEVESTSDVLEAESASDNLEAESASDKSIDLNSIGAFSRTSVVDTSSSIFQPLSSPSHSAEKPIVLEPFSESNAISVSNQEAVLPLESPSPLVISEVYEAPPITEALTSESATLINGIIGNSAVAEVEGDCETGMLRCTGDKKGFDTCLYGKWGTVRSCAQGTNCVAFGGNSIVCAFIS</sequence>